<dbReference type="NCBIfam" id="TIGR00094">
    <property type="entry name" value="tRNA_TruD_broad"/>
    <property type="match status" value="1"/>
</dbReference>
<evidence type="ECO:0000259" key="5">
    <source>
        <dbReference type="PROSITE" id="PS50984"/>
    </source>
</evidence>
<reference evidence="6" key="2">
    <citation type="submission" date="2021-05" db="EMBL/GenBank/DDBJ databases">
        <title>Protein family content uncovers lineage relationships and bacterial pathway maintenance mechanisms in DPANN archaea.</title>
        <authorList>
            <person name="Castelle C.J."/>
            <person name="Meheust R."/>
            <person name="Jaffe A.L."/>
            <person name="Seitz K."/>
            <person name="Gong X."/>
            <person name="Baker B.J."/>
            <person name="Banfield J.F."/>
        </authorList>
    </citation>
    <scope>NUCLEOTIDE SEQUENCE</scope>
    <source>
        <strain evidence="6">RIFCSPLOWO2_01_FULL_58_19</strain>
    </source>
</reference>
<dbReference type="InterPro" id="IPR042214">
    <property type="entry name" value="TruD_catalytic"/>
</dbReference>
<dbReference type="InterPro" id="IPR020103">
    <property type="entry name" value="PsdUridine_synth_cat_dom_sf"/>
</dbReference>
<evidence type="ECO:0000256" key="2">
    <source>
        <dbReference type="ARBA" id="ARBA00022694"/>
    </source>
</evidence>
<dbReference type="PANTHER" id="PTHR13326">
    <property type="entry name" value="TRNA PSEUDOURIDINE SYNTHASE D"/>
    <property type="match status" value="1"/>
</dbReference>
<comment type="similarity">
    <text evidence="1 4">Belongs to the pseudouridine synthase TruD family.</text>
</comment>
<dbReference type="PANTHER" id="PTHR13326:SF21">
    <property type="entry name" value="PSEUDOURIDYLATE SYNTHASE PUS7L"/>
    <property type="match status" value="1"/>
</dbReference>
<dbReference type="EMBL" id="JAGVWE010000002">
    <property type="protein sequence ID" value="MBS3062410.1"/>
    <property type="molecule type" value="Genomic_DNA"/>
</dbReference>
<dbReference type="HAMAP" id="MF_01082">
    <property type="entry name" value="TruD"/>
    <property type="match status" value="1"/>
</dbReference>
<dbReference type="Proteomes" id="UP000678237">
    <property type="component" value="Unassembled WGS sequence"/>
</dbReference>
<dbReference type="GO" id="GO:0031119">
    <property type="term" value="P:tRNA pseudouridine synthesis"/>
    <property type="evidence" value="ECO:0007669"/>
    <property type="project" value="UniProtKB-UniRule"/>
</dbReference>
<comment type="caution">
    <text evidence="6">The sequence shown here is derived from an EMBL/GenBank/DDBJ whole genome shotgun (WGS) entry which is preliminary data.</text>
</comment>
<comment type="function">
    <text evidence="4">Could be responsible for synthesis of pseudouridine from uracil-13 in transfer RNAs.</text>
</comment>
<dbReference type="AlphaFoldDB" id="A0A8T4LCM9"/>
<sequence>MEHVFVTDSRGIGGRIKRRIADFQVQEVSKDGTLREIRVFTDTEKRELPKEWPSAERPAGREQLHLTLEKFNLDTNFAIQLIARMQGTSRKRIGFAGMKDKRGITCQRISIWQPDLERLKNWKSRYLDLREAEWREERIELGDLWGNDFNITIRDLEGTGTEEELRHAIETCFAQMRGGIPNFFGEQRFGGLRQTSHRVGREFVKGSIENGVMLYLTATAPGEEEDVALARKNLAETRDFSRASNEFPVKYRYERAIIHHLCKYPRDFVGAFKKLPKALTYMFTHAYQSHLFNEVLKRRLAEGIGLQPVEGDVLEDGIVAAPLFGFESKLAEGKPGEIERRVLEAEGVQLADFKVKAYAELSTKGARKKALLVPEDLRLLEIAEDDYYPGKRKARIGFRLTKGNYATTVLMELMKAEGNTND</sequence>
<dbReference type="PROSITE" id="PS01268">
    <property type="entry name" value="UPF0024"/>
    <property type="match status" value="1"/>
</dbReference>
<keyword evidence="2 4" id="KW-0819">tRNA processing</keyword>
<evidence type="ECO:0000256" key="1">
    <source>
        <dbReference type="ARBA" id="ARBA00007953"/>
    </source>
</evidence>
<dbReference type="EC" id="5.4.99.27" evidence="4"/>
<dbReference type="Gene3D" id="3.30.2350.20">
    <property type="entry name" value="TruD, catalytic domain"/>
    <property type="match status" value="3"/>
</dbReference>
<name>A0A8T4LCM9_9ARCH</name>
<comment type="catalytic activity">
    <reaction evidence="4">
        <text>uridine(13) in tRNA = pseudouridine(13) in tRNA</text>
        <dbReference type="Rhea" id="RHEA:42540"/>
        <dbReference type="Rhea" id="RHEA-COMP:10105"/>
        <dbReference type="Rhea" id="RHEA-COMP:10106"/>
        <dbReference type="ChEBI" id="CHEBI:65314"/>
        <dbReference type="ChEBI" id="CHEBI:65315"/>
        <dbReference type="EC" id="5.4.99.27"/>
    </reaction>
</comment>
<feature type="domain" description="TRUD" evidence="5">
    <location>
        <begin position="179"/>
        <end position="373"/>
    </location>
</feature>
<evidence type="ECO:0000313" key="6">
    <source>
        <dbReference type="EMBL" id="MBS3062410.1"/>
    </source>
</evidence>
<proteinExistence type="inferred from homology"/>
<organism evidence="6 7">
    <name type="scientific">Candidatus Iainarchaeum sp</name>
    <dbReference type="NCBI Taxonomy" id="3101447"/>
    <lineage>
        <taxon>Archaea</taxon>
        <taxon>Candidatus Iainarchaeota</taxon>
        <taxon>Candidatus Iainarchaeia</taxon>
        <taxon>Candidatus Iainarchaeales</taxon>
        <taxon>Candidatus Iainarchaeaceae</taxon>
        <taxon>Candidatus Iainarchaeum</taxon>
    </lineage>
</organism>
<dbReference type="CDD" id="cd02576">
    <property type="entry name" value="PseudoU_synth_ScPUS7"/>
    <property type="match status" value="1"/>
</dbReference>
<dbReference type="InterPro" id="IPR001656">
    <property type="entry name" value="PsdUridine_synth_TruD"/>
</dbReference>
<dbReference type="SUPFAM" id="SSF55120">
    <property type="entry name" value="Pseudouridine synthase"/>
    <property type="match status" value="1"/>
</dbReference>
<evidence type="ECO:0000256" key="4">
    <source>
        <dbReference type="HAMAP-Rule" id="MF_01082"/>
    </source>
</evidence>
<dbReference type="PIRSF" id="PIRSF037016">
    <property type="entry name" value="Pseudouridin_synth_euk_prd"/>
    <property type="match status" value="1"/>
</dbReference>
<accession>A0A8T4LCM9</accession>
<reference evidence="6" key="1">
    <citation type="submission" date="2021-03" db="EMBL/GenBank/DDBJ databases">
        <authorList>
            <person name="Jaffe A."/>
        </authorList>
    </citation>
    <scope>NUCLEOTIDE SEQUENCE</scope>
    <source>
        <strain evidence="6">RIFCSPLOWO2_01_FULL_58_19</strain>
    </source>
</reference>
<evidence type="ECO:0000313" key="7">
    <source>
        <dbReference type="Proteomes" id="UP000678237"/>
    </source>
</evidence>
<dbReference type="GO" id="GO:0160150">
    <property type="term" value="F:tRNA pseudouridine(13) synthase activity"/>
    <property type="evidence" value="ECO:0007669"/>
    <property type="project" value="UniProtKB-EC"/>
</dbReference>
<evidence type="ECO:0000256" key="3">
    <source>
        <dbReference type="ARBA" id="ARBA00023235"/>
    </source>
</evidence>
<dbReference type="InterPro" id="IPR011760">
    <property type="entry name" value="PsdUridine_synth_TruD_insert"/>
</dbReference>
<keyword evidence="3 4" id="KW-0413">Isomerase</keyword>
<dbReference type="InterPro" id="IPR020119">
    <property type="entry name" value="PsdUridine_synth_TruD_CS"/>
</dbReference>
<protein>
    <recommendedName>
        <fullName evidence="4">Probable tRNA pseudouridine synthase D</fullName>
        <ecNumber evidence="4">5.4.99.27</ecNumber>
    </recommendedName>
    <alternativeName>
        <fullName evidence="4">tRNA pseudouridine(13) synthase</fullName>
    </alternativeName>
    <alternativeName>
        <fullName evidence="4">tRNA pseudouridylate synthase D</fullName>
    </alternativeName>
    <alternativeName>
        <fullName evidence="4">tRNA-uridine isomerase D</fullName>
    </alternativeName>
</protein>
<dbReference type="PROSITE" id="PS50984">
    <property type="entry name" value="TRUD"/>
    <property type="match status" value="1"/>
</dbReference>
<dbReference type="GO" id="GO:0003723">
    <property type="term" value="F:RNA binding"/>
    <property type="evidence" value="ECO:0007669"/>
    <property type="project" value="InterPro"/>
</dbReference>
<gene>
    <name evidence="4 6" type="primary">truD</name>
    <name evidence="6" type="ORF">J4203_00930</name>
</gene>
<dbReference type="Pfam" id="PF01142">
    <property type="entry name" value="TruD"/>
    <property type="match status" value="2"/>
</dbReference>
<feature type="active site" description="Nucleophile" evidence="4">
    <location>
        <position position="100"/>
    </location>
</feature>